<protein>
    <submittedName>
        <fullName evidence="2">Uncharacterized protein</fullName>
    </submittedName>
</protein>
<proteinExistence type="predicted"/>
<evidence type="ECO:0000313" key="3">
    <source>
        <dbReference type="Proteomes" id="UP000477911"/>
    </source>
</evidence>
<name>A0A6L7G728_9RHOB</name>
<comment type="caution">
    <text evidence="2">The sequence shown here is derived from an EMBL/GenBank/DDBJ whole genome shotgun (WGS) entry which is preliminary data.</text>
</comment>
<feature type="region of interest" description="Disordered" evidence="1">
    <location>
        <begin position="155"/>
        <end position="177"/>
    </location>
</feature>
<keyword evidence="3" id="KW-1185">Reference proteome</keyword>
<feature type="compositionally biased region" description="Acidic residues" evidence="1">
    <location>
        <begin position="106"/>
        <end position="130"/>
    </location>
</feature>
<dbReference type="AlphaFoldDB" id="A0A6L7G728"/>
<organism evidence="2 3">
    <name type="scientific">Pseudooceanicola albus</name>
    <dbReference type="NCBI Taxonomy" id="2692189"/>
    <lineage>
        <taxon>Bacteria</taxon>
        <taxon>Pseudomonadati</taxon>
        <taxon>Pseudomonadota</taxon>
        <taxon>Alphaproteobacteria</taxon>
        <taxon>Rhodobacterales</taxon>
        <taxon>Paracoccaceae</taxon>
        <taxon>Pseudooceanicola</taxon>
    </lineage>
</organism>
<reference evidence="2 3" key="1">
    <citation type="submission" date="2019-12" db="EMBL/GenBank/DDBJ databases">
        <authorList>
            <person name="Li M."/>
        </authorList>
    </citation>
    <scope>NUCLEOTIDE SEQUENCE [LARGE SCALE GENOMIC DNA]</scope>
    <source>
        <strain evidence="2 3">GBMRC 2024</strain>
    </source>
</reference>
<evidence type="ECO:0000313" key="2">
    <source>
        <dbReference type="EMBL" id="MXN19090.1"/>
    </source>
</evidence>
<sequence>MEDPINSEPEFGHDELLGQIQARSGEEYARQSDAGESAAKLTEFLNETGMNGQAFSWLKSIVKKLPKKNGQQKAMDVIRSLKMGLPMVEAHVQGQGTGELGLGDPADFEEDGEDLDPDPDWGEGDDDEIEIPMGDEVPAGDAELAEEAAEFEAHLAELETEDTKVTPIKGKRGGAKK</sequence>
<feature type="region of interest" description="Disordered" evidence="1">
    <location>
        <begin position="95"/>
        <end position="134"/>
    </location>
</feature>
<gene>
    <name evidence="2" type="ORF">GR170_14700</name>
</gene>
<accession>A0A6L7G728</accession>
<feature type="compositionally biased region" description="Basic and acidic residues" evidence="1">
    <location>
        <begin position="155"/>
        <end position="164"/>
    </location>
</feature>
<dbReference type="EMBL" id="WUMU01000016">
    <property type="protein sequence ID" value="MXN19090.1"/>
    <property type="molecule type" value="Genomic_DNA"/>
</dbReference>
<dbReference type="RefSeq" id="WP_160895208.1">
    <property type="nucleotide sequence ID" value="NZ_WUMU01000016.1"/>
</dbReference>
<evidence type="ECO:0000256" key="1">
    <source>
        <dbReference type="SAM" id="MobiDB-lite"/>
    </source>
</evidence>
<dbReference type="Proteomes" id="UP000477911">
    <property type="component" value="Unassembled WGS sequence"/>
</dbReference>